<dbReference type="EMBL" id="PEDL01000011">
    <property type="protein sequence ID" value="PHV70328.1"/>
    <property type="molecule type" value="Genomic_DNA"/>
</dbReference>
<name>A0AC61DC62_9FIRM</name>
<evidence type="ECO:0000313" key="2">
    <source>
        <dbReference type="Proteomes" id="UP000224460"/>
    </source>
</evidence>
<accession>A0AC61DC62</accession>
<gene>
    <name evidence="1" type="ORF">CS063_10575</name>
</gene>
<protein>
    <submittedName>
        <fullName evidence="1">Uncharacterized protein</fullName>
    </submittedName>
</protein>
<evidence type="ECO:0000313" key="1">
    <source>
        <dbReference type="EMBL" id="PHV70328.1"/>
    </source>
</evidence>
<keyword evidence="2" id="KW-1185">Reference proteome</keyword>
<comment type="caution">
    <text evidence="1">The sequence shown here is derived from an EMBL/GenBank/DDBJ whole genome shotgun (WGS) entry which is preliminary data.</text>
</comment>
<proteinExistence type="predicted"/>
<sequence length="400" mass="45215">MKNIGTIFSQHLKVFCYSPLAFLLLVLPIISNCFLMAVGQKEEVTLRPKVGFVSPIFLSQDALDDVKAIGLIALKEELEPFLDLKVLSLKQAQEQLQKGKLEAFLFIEASSFWEALKEGKKMCTLMVNEESFYKGSIELKVQDALQVIGELASDAGTERQFIKDYRAYTLERGRFTQAKEKLKNQLDAQNFGMFVYIFMFTCIFSLNSVVEEREKKVYERICTTPLQKSHYLMGHLLGAFMILFLQILIEAFVFRIMGIEVGLTLFSFIVLSLLFGYIGLAISFFVMAYTPTVGAYTQVATFIVAPLCMISDCLFPMSFLPDGVVKLSYLSPIRWGMMVYRSLLEGEATGRVAYKVLGALVLASCFILLSVGDKIYSYCYLQVKLSIIGRNHKIEQDDSK</sequence>
<organism evidence="1 2">
    <name type="scientific">Sporanaerobium hydrogeniformans</name>
    <dbReference type="NCBI Taxonomy" id="3072179"/>
    <lineage>
        <taxon>Bacteria</taxon>
        <taxon>Bacillati</taxon>
        <taxon>Bacillota</taxon>
        <taxon>Clostridia</taxon>
        <taxon>Lachnospirales</taxon>
        <taxon>Lachnospiraceae</taxon>
        <taxon>Sporanaerobium</taxon>
    </lineage>
</organism>
<dbReference type="Proteomes" id="UP000224460">
    <property type="component" value="Unassembled WGS sequence"/>
</dbReference>
<reference evidence="1" key="1">
    <citation type="submission" date="2017-10" db="EMBL/GenBank/DDBJ databases">
        <title>Genome sequence of cellulolytic Lachnospiraceae bacterium XHS1971 isolated from hotspring sediment.</title>
        <authorList>
            <person name="Vasudevan G."/>
            <person name="Joshi A.J."/>
            <person name="Hivarkar S."/>
            <person name="Lanjekar V.B."/>
            <person name="Dhakephalkar P.K."/>
            <person name="Dagar S."/>
        </authorList>
    </citation>
    <scope>NUCLEOTIDE SEQUENCE</scope>
    <source>
        <strain evidence="1">XHS1971</strain>
    </source>
</reference>